<sequence length="74" mass="8365">MFEILPSKTIKGKGDKTVWSKEGGKTKQRATVMVLGDMHGNKYPPFVIVKAPMSKIKKKKAENEKTQNGFWDII</sequence>
<proteinExistence type="predicted"/>
<evidence type="ECO:0000313" key="1">
    <source>
        <dbReference type="EMBL" id="DBA02775.1"/>
    </source>
</evidence>
<dbReference type="Proteomes" id="UP001146120">
    <property type="component" value="Unassembled WGS sequence"/>
</dbReference>
<reference evidence="1" key="1">
    <citation type="submission" date="2022-11" db="EMBL/GenBank/DDBJ databases">
        <authorList>
            <person name="Morgan W.R."/>
            <person name="Tartar A."/>
        </authorList>
    </citation>
    <scope>NUCLEOTIDE SEQUENCE</scope>
    <source>
        <strain evidence="1">ARSEF 373</strain>
    </source>
</reference>
<name>A0AAV2ZA27_9STRA</name>
<comment type="caution">
    <text evidence="1">The sequence shown here is derived from an EMBL/GenBank/DDBJ whole genome shotgun (WGS) entry which is preliminary data.</text>
</comment>
<keyword evidence="2" id="KW-1185">Reference proteome</keyword>
<gene>
    <name evidence="1" type="ORF">N0F65_010703</name>
</gene>
<accession>A0AAV2ZA27</accession>
<evidence type="ECO:0000313" key="2">
    <source>
        <dbReference type="Proteomes" id="UP001146120"/>
    </source>
</evidence>
<organism evidence="1 2">
    <name type="scientific">Lagenidium giganteum</name>
    <dbReference type="NCBI Taxonomy" id="4803"/>
    <lineage>
        <taxon>Eukaryota</taxon>
        <taxon>Sar</taxon>
        <taxon>Stramenopiles</taxon>
        <taxon>Oomycota</taxon>
        <taxon>Peronosporomycetes</taxon>
        <taxon>Pythiales</taxon>
        <taxon>Pythiaceae</taxon>
    </lineage>
</organism>
<protein>
    <submittedName>
        <fullName evidence="1">Uncharacterized protein</fullName>
    </submittedName>
</protein>
<dbReference type="EMBL" id="DAKRPA010000027">
    <property type="protein sequence ID" value="DBA02775.1"/>
    <property type="molecule type" value="Genomic_DNA"/>
</dbReference>
<dbReference type="AlphaFoldDB" id="A0AAV2ZA27"/>
<reference evidence="1" key="2">
    <citation type="journal article" date="2023" name="Microbiol Resour">
        <title>Decontamination and Annotation of the Draft Genome Sequence of the Oomycete Lagenidium giganteum ARSEF 373.</title>
        <authorList>
            <person name="Morgan W.R."/>
            <person name="Tartar A."/>
        </authorList>
    </citation>
    <scope>NUCLEOTIDE SEQUENCE</scope>
    <source>
        <strain evidence="1">ARSEF 373</strain>
    </source>
</reference>